<evidence type="ECO:0000313" key="4">
    <source>
        <dbReference type="Proteomes" id="UP000720124"/>
    </source>
</evidence>
<evidence type="ECO:0000313" key="3">
    <source>
        <dbReference type="EMBL" id="MBY3591331.1"/>
    </source>
</evidence>
<dbReference type="EMBL" id="JABTXI010000005">
    <property type="protein sequence ID" value="MBY3591331.1"/>
    <property type="molecule type" value="Genomic_DNA"/>
</dbReference>
<name>A0ABS7LIN6_9HYPH</name>
<comment type="similarity">
    <text evidence="1">Belongs to the peptidase S33 family.</text>
</comment>
<protein>
    <recommendedName>
        <fullName evidence="5">Epoxide hydrolase</fullName>
    </recommendedName>
</protein>
<dbReference type="RefSeq" id="WP_222012295.1">
    <property type="nucleotide sequence ID" value="NZ_JABTXI010000005.1"/>
</dbReference>
<accession>A0ABS7LIN6</accession>
<keyword evidence="4" id="KW-1185">Reference proteome</keyword>
<organism evidence="3 4">
    <name type="scientific">Rhizobium bangladeshense</name>
    <dbReference type="NCBI Taxonomy" id="1138189"/>
    <lineage>
        <taxon>Bacteria</taxon>
        <taxon>Pseudomonadati</taxon>
        <taxon>Pseudomonadota</taxon>
        <taxon>Alphaproteobacteria</taxon>
        <taxon>Hyphomicrobiales</taxon>
        <taxon>Rhizobiaceae</taxon>
        <taxon>Rhizobium/Agrobacterium group</taxon>
        <taxon>Rhizobium</taxon>
    </lineage>
</organism>
<evidence type="ECO:0008006" key="5">
    <source>
        <dbReference type="Google" id="ProtNLM"/>
    </source>
</evidence>
<evidence type="ECO:0000256" key="2">
    <source>
        <dbReference type="ARBA" id="ARBA00022801"/>
    </source>
</evidence>
<dbReference type="Proteomes" id="UP000720124">
    <property type="component" value="Unassembled WGS sequence"/>
</dbReference>
<gene>
    <name evidence="3" type="ORF">HJA87_15850</name>
</gene>
<dbReference type="SUPFAM" id="SSF53474">
    <property type="entry name" value="alpha/beta-Hydrolases"/>
    <property type="match status" value="1"/>
</dbReference>
<comment type="caution">
    <text evidence="3">The sequence shown here is derived from an EMBL/GenBank/DDBJ whole genome shotgun (WGS) entry which is preliminary data.</text>
</comment>
<evidence type="ECO:0000256" key="1">
    <source>
        <dbReference type="ARBA" id="ARBA00010088"/>
    </source>
</evidence>
<reference evidence="3 4" key="1">
    <citation type="submission" date="2020-06" db="EMBL/GenBank/DDBJ databases">
        <title>Global-level population genomics: horizontal gene transfer, symbiosis and evolution in Rhizobia.</title>
        <authorList>
            <person name="Gai Y."/>
        </authorList>
    </citation>
    <scope>NUCLEOTIDE SEQUENCE [LARGE SCALE GENOMIC DNA]</scope>
    <source>
        <strain evidence="3 4">PLR6_1b</strain>
    </source>
</reference>
<dbReference type="InterPro" id="IPR029058">
    <property type="entry name" value="AB_hydrolase_fold"/>
</dbReference>
<dbReference type="Gene3D" id="3.40.50.1820">
    <property type="entry name" value="alpha/beta hydrolase"/>
    <property type="match status" value="1"/>
</dbReference>
<proteinExistence type="inferred from homology"/>
<sequence>MTNSGASSGRLYYESIAKDFTRQQIELPVAVSIFKGDIFTPPRSWGEQSYSNLVYWNELAQGGHFAAWEQPKLFVDEVRRGFGWARQK</sequence>
<keyword evidence="2" id="KW-0378">Hydrolase</keyword>
<dbReference type="PANTHER" id="PTHR21661:SF35">
    <property type="entry name" value="EPOXIDE HYDROLASE"/>
    <property type="match status" value="1"/>
</dbReference>
<dbReference type="PANTHER" id="PTHR21661">
    <property type="entry name" value="EPOXIDE HYDROLASE 1-RELATED"/>
    <property type="match status" value="1"/>
</dbReference>